<dbReference type="PANTHER" id="PTHR10151:SF120">
    <property type="entry name" value="BIS(5'-ADENOSYL)-TRIPHOSPHATASE"/>
    <property type="match status" value="1"/>
</dbReference>
<name>A0A9P6N449_9FUNG</name>
<dbReference type="Proteomes" id="UP000703661">
    <property type="component" value="Unassembled WGS sequence"/>
</dbReference>
<accession>A0A9P6N449</accession>
<feature type="chain" id="PRO_5040174650" description="Type i phosphodiesterase nucleotide pyrophosphatase" evidence="1">
    <location>
        <begin position="26"/>
        <end position="478"/>
    </location>
</feature>
<dbReference type="EMBL" id="JAAAID010000079">
    <property type="protein sequence ID" value="KAG0022947.1"/>
    <property type="molecule type" value="Genomic_DNA"/>
</dbReference>
<evidence type="ECO:0008006" key="4">
    <source>
        <dbReference type="Google" id="ProtNLM"/>
    </source>
</evidence>
<dbReference type="GO" id="GO:0016787">
    <property type="term" value="F:hydrolase activity"/>
    <property type="evidence" value="ECO:0007669"/>
    <property type="project" value="UniProtKB-ARBA"/>
</dbReference>
<evidence type="ECO:0000313" key="2">
    <source>
        <dbReference type="EMBL" id="KAG0022947.1"/>
    </source>
</evidence>
<evidence type="ECO:0000256" key="1">
    <source>
        <dbReference type="SAM" id="SignalP"/>
    </source>
</evidence>
<dbReference type="Pfam" id="PF01663">
    <property type="entry name" value="Phosphodiest"/>
    <property type="match status" value="1"/>
</dbReference>
<dbReference type="InterPro" id="IPR017850">
    <property type="entry name" value="Alkaline_phosphatase_core_sf"/>
</dbReference>
<dbReference type="AlphaFoldDB" id="A0A9P6N449"/>
<comment type="caution">
    <text evidence="2">The sequence shown here is derived from an EMBL/GenBank/DDBJ whole genome shotgun (WGS) entry which is preliminary data.</text>
</comment>
<dbReference type="PANTHER" id="PTHR10151">
    <property type="entry name" value="ECTONUCLEOTIDE PYROPHOSPHATASE/PHOSPHODIESTERASE"/>
    <property type="match status" value="1"/>
</dbReference>
<protein>
    <recommendedName>
        <fullName evidence="4">Type i phosphodiesterase nucleotide pyrophosphatase</fullName>
    </recommendedName>
</protein>
<gene>
    <name evidence="2" type="ORF">BGZ80_010784</name>
</gene>
<organism evidence="2 3">
    <name type="scientific">Entomortierella chlamydospora</name>
    <dbReference type="NCBI Taxonomy" id="101097"/>
    <lineage>
        <taxon>Eukaryota</taxon>
        <taxon>Fungi</taxon>
        <taxon>Fungi incertae sedis</taxon>
        <taxon>Mucoromycota</taxon>
        <taxon>Mortierellomycotina</taxon>
        <taxon>Mortierellomycetes</taxon>
        <taxon>Mortierellales</taxon>
        <taxon>Mortierellaceae</taxon>
        <taxon>Entomortierella</taxon>
    </lineage>
</organism>
<feature type="signal peptide" evidence="1">
    <location>
        <begin position="1"/>
        <end position="25"/>
    </location>
</feature>
<dbReference type="InterPro" id="IPR002591">
    <property type="entry name" value="Phosphodiest/P_Trfase"/>
</dbReference>
<reference evidence="2" key="1">
    <citation type="journal article" date="2020" name="Fungal Divers.">
        <title>Resolving the Mortierellaceae phylogeny through synthesis of multi-gene phylogenetics and phylogenomics.</title>
        <authorList>
            <person name="Vandepol N."/>
            <person name="Liber J."/>
            <person name="Desiro A."/>
            <person name="Na H."/>
            <person name="Kennedy M."/>
            <person name="Barry K."/>
            <person name="Grigoriev I.V."/>
            <person name="Miller A.N."/>
            <person name="O'Donnell K."/>
            <person name="Stajich J.E."/>
            <person name="Bonito G."/>
        </authorList>
    </citation>
    <scope>NUCLEOTIDE SEQUENCE</scope>
    <source>
        <strain evidence="2">NRRL 2769</strain>
    </source>
</reference>
<keyword evidence="3" id="KW-1185">Reference proteome</keyword>
<dbReference type="Gene3D" id="3.40.720.10">
    <property type="entry name" value="Alkaline Phosphatase, subunit A"/>
    <property type="match status" value="1"/>
</dbReference>
<dbReference type="SUPFAM" id="SSF53649">
    <property type="entry name" value="Alkaline phosphatase-like"/>
    <property type="match status" value="1"/>
</dbReference>
<proteinExistence type="predicted"/>
<sequence length="478" mass="50486">MKFITLSSSVALVMGVLFLSSATEAKPKDHGHSGNSKIKHVVLLSIDGLRQKDLAEFAASNPKSTLANLAKTGIEFTNAQATKPSDSFPGLIAQLTGGTPISTGVWYDDSYDRSLYAPGSNCAGAPGTEVLFDETIDIDGTKINGGGGINVKALPLKLTNGKCEPVYPHQYVRVNNIFEIARKHGHVTAWSDKHTGAYDIARGPSGQGLTELYSPEIASVPVTGNATAAYDDLHVSAILNWIQGKDAAGVKHIGAVSVTQKVNGTPSPELTAAIQHTDASIGEIVAGLKAAKIYENTVIIISPKHGNSPRDVSKLKRVDPTILPSVLGGVEIAHTITDDVGIFWLKNSADTFKAASAAYENADKVHLTTLWAGEGVRLAGFGDPATDPRVPDIIFQSEPGTIFSLSEKKIAEHGGFNEDEVHVALLVSSPHLKALKKKIIDTPVKTTQIAPTILKLLGLDPAALEAVKLEGTAPLPIF</sequence>
<evidence type="ECO:0000313" key="3">
    <source>
        <dbReference type="Proteomes" id="UP000703661"/>
    </source>
</evidence>
<keyword evidence="1" id="KW-0732">Signal</keyword>